<keyword evidence="3" id="KW-0810">Translation regulation</keyword>
<evidence type="ECO:0000256" key="5">
    <source>
        <dbReference type="ARBA" id="ARBA00022917"/>
    </source>
</evidence>
<proteinExistence type="inferred from homology"/>
<evidence type="ECO:0000256" key="2">
    <source>
        <dbReference type="ARBA" id="ARBA00022540"/>
    </source>
</evidence>
<dbReference type="EMBL" id="CABIJS010000088">
    <property type="protein sequence ID" value="VUZ42293.1"/>
    <property type="molecule type" value="Genomic_DNA"/>
</dbReference>
<name>A0A564Y6V6_HYMDI</name>
<keyword evidence="8" id="KW-1185">Reference proteome</keyword>
<evidence type="ECO:0000256" key="3">
    <source>
        <dbReference type="ARBA" id="ARBA00022845"/>
    </source>
</evidence>
<dbReference type="AlphaFoldDB" id="A0A564Y6V6"/>
<evidence type="ECO:0000313" key="8">
    <source>
        <dbReference type="Proteomes" id="UP000321570"/>
    </source>
</evidence>
<keyword evidence="2 6" id="KW-0396">Initiation factor</keyword>
<gene>
    <name evidence="7" type="ORF">WMSIL1_LOCUS2893</name>
</gene>
<keyword evidence="4 6" id="KW-0694">RNA-binding</keyword>
<dbReference type="InterPro" id="IPR019770">
    <property type="entry name" value="TIF_eIF_4E_CS"/>
</dbReference>
<dbReference type="Pfam" id="PF01652">
    <property type="entry name" value="IF4E"/>
    <property type="match status" value="1"/>
</dbReference>
<evidence type="ECO:0000256" key="6">
    <source>
        <dbReference type="RuleBase" id="RU004374"/>
    </source>
</evidence>
<dbReference type="GO" id="GO:0006417">
    <property type="term" value="P:regulation of translation"/>
    <property type="evidence" value="ECO:0007669"/>
    <property type="project" value="UniProtKB-KW"/>
</dbReference>
<dbReference type="Gene3D" id="3.30.760.10">
    <property type="entry name" value="RNA Cap, Translation Initiation Factor Eif4e"/>
    <property type="match status" value="1"/>
</dbReference>
<dbReference type="Proteomes" id="UP000321570">
    <property type="component" value="Unassembled WGS sequence"/>
</dbReference>
<dbReference type="PROSITE" id="PS00813">
    <property type="entry name" value="IF4E"/>
    <property type="match status" value="1"/>
</dbReference>
<protein>
    <recommendedName>
        <fullName evidence="9">EIF-4F 25 kDa subunit</fullName>
    </recommendedName>
</protein>
<dbReference type="SUPFAM" id="SSF55418">
    <property type="entry name" value="eIF4e-like"/>
    <property type="match status" value="1"/>
</dbReference>
<evidence type="ECO:0000313" key="7">
    <source>
        <dbReference type="EMBL" id="VUZ42293.1"/>
    </source>
</evidence>
<evidence type="ECO:0000256" key="4">
    <source>
        <dbReference type="ARBA" id="ARBA00022884"/>
    </source>
</evidence>
<reference evidence="7 8" key="1">
    <citation type="submission" date="2019-07" db="EMBL/GenBank/DDBJ databases">
        <authorList>
            <person name="Jastrzebski P J."/>
            <person name="Paukszto L."/>
            <person name="Jastrzebski P J."/>
        </authorList>
    </citation>
    <scope>NUCLEOTIDE SEQUENCE [LARGE SCALE GENOMIC DNA]</scope>
    <source>
        <strain evidence="7 8">WMS-il1</strain>
    </source>
</reference>
<comment type="similarity">
    <text evidence="1 6">Belongs to the eukaryotic initiation factor 4E family.</text>
</comment>
<sequence length="193" mass="22282">MANSGKDEGSSAVHYLQDTWDFFVFSYNLGTEWTQRMQKVTDFSTVEGFWSTMIHTLPPADIANGTDLYVFKKGIKPMWEDPMNEHGGRWLIQVPPNADVNFYWEELLMLVVGNCWETEEDSSEICGVVFQPRTRGSRISLWTANWRNEDALIRIGKRVKETLNCPETLLYQTVDQQKDLPKGQDLDTSTYKV</sequence>
<dbReference type="GO" id="GO:0003743">
    <property type="term" value="F:translation initiation factor activity"/>
    <property type="evidence" value="ECO:0007669"/>
    <property type="project" value="UniProtKB-KW"/>
</dbReference>
<dbReference type="InterPro" id="IPR023398">
    <property type="entry name" value="TIF_eIF4e-like"/>
</dbReference>
<dbReference type="GO" id="GO:0000340">
    <property type="term" value="F:RNA 7-methylguanosine cap binding"/>
    <property type="evidence" value="ECO:0007669"/>
    <property type="project" value="TreeGrafter"/>
</dbReference>
<dbReference type="InterPro" id="IPR001040">
    <property type="entry name" value="TIF_eIF_4E"/>
</dbReference>
<dbReference type="GO" id="GO:0016281">
    <property type="term" value="C:eukaryotic translation initiation factor 4F complex"/>
    <property type="evidence" value="ECO:0007669"/>
    <property type="project" value="TreeGrafter"/>
</dbReference>
<organism evidence="7 8">
    <name type="scientific">Hymenolepis diminuta</name>
    <name type="common">Rat tapeworm</name>
    <dbReference type="NCBI Taxonomy" id="6216"/>
    <lineage>
        <taxon>Eukaryota</taxon>
        <taxon>Metazoa</taxon>
        <taxon>Spiralia</taxon>
        <taxon>Lophotrochozoa</taxon>
        <taxon>Platyhelminthes</taxon>
        <taxon>Cestoda</taxon>
        <taxon>Eucestoda</taxon>
        <taxon>Cyclophyllidea</taxon>
        <taxon>Hymenolepididae</taxon>
        <taxon>Hymenolepis</taxon>
    </lineage>
</organism>
<dbReference type="PANTHER" id="PTHR11960">
    <property type="entry name" value="EUKARYOTIC TRANSLATION INITIATION FACTOR 4E RELATED"/>
    <property type="match status" value="1"/>
</dbReference>
<keyword evidence="5 6" id="KW-0648">Protein biosynthesis</keyword>
<evidence type="ECO:0000256" key="1">
    <source>
        <dbReference type="ARBA" id="ARBA00009860"/>
    </source>
</evidence>
<evidence type="ECO:0008006" key="9">
    <source>
        <dbReference type="Google" id="ProtNLM"/>
    </source>
</evidence>
<dbReference type="PANTHER" id="PTHR11960:SF8">
    <property type="entry name" value="EUKARYOTIC TRANSLATION INITIATION FACTOR 4E1-RELATED"/>
    <property type="match status" value="1"/>
</dbReference>
<accession>A0A564Y6V6</accession>